<keyword evidence="4 5" id="KW-0472">Membrane</keyword>
<organism evidence="7 8">
    <name type="scientific">Acidovorax delafieldii 2AN</name>
    <dbReference type="NCBI Taxonomy" id="573060"/>
    <lineage>
        <taxon>Bacteria</taxon>
        <taxon>Pseudomonadati</taxon>
        <taxon>Pseudomonadota</taxon>
        <taxon>Betaproteobacteria</taxon>
        <taxon>Burkholderiales</taxon>
        <taxon>Comamonadaceae</taxon>
        <taxon>Acidovorax</taxon>
    </lineage>
</organism>
<dbReference type="InterPro" id="IPR007016">
    <property type="entry name" value="O-antigen_ligase-rel_domated"/>
</dbReference>
<dbReference type="Proteomes" id="UP000003856">
    <property type="component" value="Unassembled WGS sequence"/>
</dbReference>
<keyword evidence="3 5" id="KW-1133">Transmembrane helix</keyword>
<accession>C5T0V5</accession>
<feature type="transmembrane region" description="Helical" evidence="5">
    <location>
        <begin position="212"/>
        <end position="231"/>
    </location>
</feature>
<dbReference type="AlphaFoldDB" id="C5T0V5"/>
<evidence type="ECO:0000256" key="1">
    <source>
        <dbReference type="ARBA" id="ARBA00004141"/>
    </source>
</evidence>
<keyword evidence="8" id="KW-1185">Reference proteome</keyword>
<dbReference type="Pfam" id="PF04932">
    <property type="entry name" value="Wzy_C"/>
    <property type="match status" value="1"/>
</dbReference>
<reference evidence="7 8" key="1">
    <citation type="submission" date="2009-05" db="EMBL/GenBank/DDBJ databases">
        <title>The draft genome of Acidovorax delafieldii 2AN.</title>
        <authorList>
            <consortium name="US DOE Joint Genome Institute (JGI-PGF)"/>
            <person name="Lucas S."/>
            <person name="Copeland A."/>
            <person name="Lapidus A."/>
            <person name="Glavina del Rio T."/>
            <person name="Tice H."/>
            <person name="Bruce D."/>
            <person name="Goodwin L."/>
            <person name="Pitluck S."/>
            <person name="Larimer F."/>
            <person name="Land M.L."/>
            <person name="Hauser L."/>
            <person name="Shelobolina E.S."/>
            <person name="Picardal F."/>
            <person name="Roden E."/>
            <person name="Emerson D."/>
        </authorList>
    </citation>
    <scope>NUCLEOTIDE SEQUENCE [LARGE SCALE GENOMIC DNA]</scope>
    <source>
        <strain evidence="7 8">2AN</strain>
    </source>
</reference>
<dbReference type="InterPro" id="IPR051533">
    <property type="entry name" value="WaaL-like"/>
</dbReference>
<gene>
    <name evidence="7" type="ORF">AcdelDRAFT_0535</name>
</gene>
<evidence type="ECO:0000259" key="6">
    <source>
        <dbReference type="Pfam" id="PF04932"/>
    </source>
</evidence>
<dbReference type="PANTHER" id="PTHR37422">
    <property type="entry name" value="TEICHURONIC ACID BIOSYNTHESIS PROTEIN TUAE"/>
    <property type="match status" value="1"/>
</dbReference>
<dbReference type="PANTHER" id="PTHR37422:SF13">
    <property type="entry name" value="LIPOPOLYSACCHARIDE BIOSYNTHESIS PROTEIN PA4999-RELATED"/>
    <property type="match status" value="1"/>
</dbReference>
<comment type="caution">
    <text evidence="7">The sequence shown here is derived from an EMBL/GenBank/DDBJ whole genome shotgun (WGS) entry which is preliminary data.</text>
</comment>
<keyword evidence="2 5" id="KW-0812">Transmembrane</keyword>
<feature type="transmembrane region" description="Helical" evidence="5">
    <location>
        <begin position="167"/>
        <end position="191"/>
    </location>
</feature>
<protein>
    <submittedName>
        <fullName evidence="7">O-antigen polymerase</fullName>
    </submittedName>
</protein>
<name>C5T0V5_ACIDE</name>
<dbReference type="EMBL" id="ACQT01000007">
    <property type="protein sequence ID" value="EER61913.1"/>
    <property type="molecule type" value="Genomic_DNA"/>
</dbReference>
<evidence type="ECO:0000256" key="5">
    <source>
        <dbReference type="SAM" id="Phobius"/>
    </source>
</evidence>
<feature type="transmembrane region" description="Helical" evidence="5">
    <location>
        <begin position="12"/>
        <end position="31"/>
    </location>
</feature>
<evidence type="ECO:0000256" key="4">
    <source>
        <dbReference type="ARBA" id="ARBA00023136"/>
    </source>
</evidence>
<dbReference type="PATRIC" id="fig|573060.9.peg.4693"/>
<evidence type="ECO:0000256" key="2">
    <source>
        <dbReference type="ARBA" id="ARBA00022692"/>
    </source>
</evidence>
<dbReference type="OrthoDB" id="9772644at2"/>
<evidence type="ECO:0000256" key="3">
    <source>
        <dbReference type="ARBA" id="ARBA00022989"/>
    </source>
</evidence>
<evidence type="ECO:0000313" key="8">
    <source>
        <dbReference type="Proteomes" id="UP000003856"/>
    </source>
</evidence>
<comment type="subcellular location">
    <subcellularLocation>
        <location evidence="1">Membrane</location>
        <topology evidence="1">Multi-pass membrane protein</topology>
    </subcellularLocation>
</comment>
<dbReference type="GO" id="GO:0016020">
    <property type="term" value="C:membrane"/>
    <property type="evidence" value="ECO:0007669"/>
    <property type="project" value="UniProtKB-SubCell"/>
</dbReference>
<feature type="transmembrane region" description="Helical" evidence="5">
    <location>
        <begin position="37"/>
        <end position="58"/>
    </location>
</feature>
<feature type="domain" description="O-antigen ligase-related" evidence="6">
    <location>
        <begin position="45"/>
        <end position="184"/>
    </location>
</feature>
<feature type="transmembrane region" description="Helical" evidence="5">
    <location>
        <begin position="79"/>
        <end position="97"/>
    </location>
</feature>
<sequence>MNHGYGESSTLAMFAVSLVPICLYLYKWQILLPHPRLVRLLLVGFIILALLTSIGTYARTGLISMGVLGMLLMLRSRRRLLYLVVAPLILMLLLGITSESWMNRMSTIGDSSEESAMGRVAVWLWTLKYVMAHPWGGSFDVFLINEMTIPLADGSTLTVLSKAFHSIYFEILGETGIPGFALFLAIVLVTRHTFVVLRNERFGPGAEWLSDVGQYLLFTLYVFLAGGAFIGIGFQSYFYYLAALSVALFNIRQKMRRSM</sequence>
<proteinExistence type="predicted"/>
<evidence type="ECO:0000313" key="7">
    <source>
        <dbReference type="EMBL" id="EER61913.1"/>
    </source>
</evidence>